<dbReference type="InterPro" id="IPR013320">
    <property type="entry name" value="ConA-like_dom_sf"/>
</dbReference>
<dbReference type="SUPFAM" id="SSF117074">
    <property type="entry name" value="Hypothetical protein PA1324"/>
    <property type="match status" value="1"/>
</dbReference>
<dbReference type="Gene3D" id="2.60.40.10">
    <property type="entry name" value="Immunoglobulins"/>
    <property type="match status" value="2"/>
</dbReference>
<dbReference type="Proteomes" id="UP000198790">
    <property type="component" value="Unassembled WGS sequence"/>
</dbReference>
<accession>A0A1I0ZWR4</accession>
<sequence>MSKNSYSRLLIFLLIMLSSLGAIFAISPFRNNDDRLSQLSDRLEALSLVSSDTIPGAGNARTLADIEIPIRTGFPFCETFIGTDLRENIEFGGNAAADVRLTGNSLQLTGVSNDESGYMFVDIPFSSLFGLKVSFEFSNYGGSGADGVSFFMFDGSIPVADFSIGGTGGALGYTSVRATANEAILISPGLKGAYLGIGFDELGNFGNSRTGKYGGFEDPTNLDALSNTPLFPHSVVVRGPVDGPPPSAPATPFRDWDRVNSNKFIAGTVGLPRFDSYKFIDGRIFDPASTGIAATNPPVSVASYLHSEKFEIDTDAFSASCPDEGFRKVFLDLTPVDVNDPTQGYTIEILMLINVGGVVKMVNVFNGPINYPYAAPELLKVGFAASTGLQTNFHEIRNVTVQVSSEDKLEKPLVGELDEEVCEGETNTFDLDVELRNDVTNAFIRCLQLYYTVAEAEAVVAADAISIPFPTPPLAAPSSYCPTGNCVDLLCRPERTSRTAYDNVTGEVAGQFEVLLVQQAGLEVPKVRFTPQPGYSGVTTIYYTATDNFGQVSDAKPITITINPQPDPILTTLDPLVWEQQETAAIKVLFNIEPVESGDTYKWFKNGVQIPAQSGTSYTATTAGDYTVEVTTAFGCIGTSAQAVKLLIVPDLNPDFNNTPIRETCQELGKITVSINGVAVTGVDSGGNPGNEKWRILSSTGAIIEDWTFLTTGQSAINYSDLPAGDYIFQLGDEFRSGQAGSDGLPLYRHVIPFTILPIENPLQIASIVVVDELCFGEGGSISVEGVGGDGPSSYVFSITNTATSVSYTPTSVSGTTALFNDLPQGNYNVDLSSGTRCQVTDTGAVSGPTAPLAISLIDSDGTSCGVATSAYATWEVVGGTPAYSLVSLTKNGSAVSSPSLNQNAGVFAFTNLTIGEYILTVKDANGCEISSQPLQLNDIPAPVFEVSDAVACEGQVVNLLPTIVDISNSSPVFTWKTPTGAVITNGSTIAGVTYTLSDHDSDASTPDQLSISGLSAGVFPYILSVSGENTCSVPDLTATVSVSEYPPVKEVLTKNLDCFEDNSGELEVVMDAGVDPTSFSYEIVGVRALQDSPSFTALPAGIYQIRVINKVTFCETIIDNVEITQPDLLEILALDFTNPSCSDPNGTITFTINGGTPAYEVEVNGNPLSDYTNTISGNTYLIEDLVPGDYSIVVNDGLLCQTTSPTLSLVNDDLDPLSTVDIDAEICFGTDATLTPQITTPGAYTVTWFKDAAATVPVTTSTTPDADGLTYQINTTDFSLTISGLTEGAFAYYYRVEGPQLCPDYIFEATVTVFPELEAILSLTNETCFEVSDGSITVDATGANGTYEYSLNGGPFVSTNLFENLSPGDYSVEIRSTNGCSIIETATIEGPAGPIAINTPDILRANCGLPNGIIQNLVISGGWGTYQVEWRKGSATGTIVPGDITGTADLFPDTYFLLVTDLNGCTEVFDFVVEESSDPVYQLTQPQESCEGDDVTISPIHLAPNPSLPPAAPTEVRWYKNSGQVDQIATGPDPLNSDVTYLIDDADWLNPKITISGLEEGVYTYYFYVVCTGAELSVDITVYPTPVVTFDVLSISCIDATDGRISLATGADPNFTYSVNGGSPIDQAALEATLFAPGLYTVLVEQNGVGCPSELYSIEVLSPNAGLAFEKIVPIDPSCGSPTGIVSGKVIGGWLPYTITLSEGSTVVGTQTSSDGLFKFENLLEGNFDVEVTDNRGCIISSQVVTLTFGPTRVDVEDVTICEGEIAVLTPSMAPFNSAGVFKWYFDSNKSTEIISSPSPAADGKIYQISAQGVLTIAGATPADTPVNYYVEVVGTGICEGFLASPELVMVNKPLITPQVQDEVCFGDKGTITLSATLGNGTYTYSIDGVNYQSSNSFEVIPGTYSAFVESAGCISQLDGIEVLGPDSALAIDAVTPADPTCNTASGTITVDFSGGYTSGYTVTLKKQNQVIATQNASSPVVFVDLPEGTYTVEVSDGSCLVSSDAIELVSQDTPILADDKVICEGEVATLVPSTTQVAGSPEFVWFFDSAGNQAITNGASNNGVSYQITPSGELSIAGLLANTNAYTYYVTVIGAGICSPPLLPVKVTVNGIPNLRVSNPSIVCDPDETVDLRKYIEGFNNANYDYLVVGPSGKALRIEDIDEVDQTGDYIVQTSFKGTSCWSPLQRIRVIISDELLVPDFEYEADLGGGILVSNGEVQIQEDVVFEDLSEGKVILWNWDFGDGSSSAEQNPTHQYQSKGTYTITLTTIDQFGCVAEVQKVIQAFDDYLVIVPNAFTPTGAKNIYFKPVYRGIVKMEFYIFSTWGELIFQTEQLETLGWDGTVNGKAAPNGNYVYKGIFRSKSGEEVQKAGTFVLIR</sequence>
<dbReference type="GO" id="GO:0004553">
    <property type="term" value="F:hydrolase activity, hydrolyzing O-glycosyl compounds"/>
    <property type="evidence" value="ECO:0007669"/>
    <property type="project" value="UniProtKB-ARBA"/>
</dbReference>
<feature type="domain" description="PKD" evidence="1">
    <location>
        <begin position="2209"/>
        <end position="2275"/>
    </location>
</feature>
<dbReference type="Pfam" id="PF13573">
    <property type="entry name" value="SprB"/>
    <property type="match status" value="2"/>
</dbReference>
<dbReference type="SUPFAM" id="SSF49899">
    <property type="entry name" value="Concanavalin A-like lectins/glucanases"/>
    <property type="match status" value="1"/>
</dbReference>
<dbReference type="InterPro" id="IPR025667">
    <property type="entry name" value="SprB_repeat"/>
</dbReference>
<name>A0A1I0ZWR4_9BACT</name>
<dbReference type="EMBL" id="FOKK01000007">
    <property type="protein sequence ID" value="SFB30021.1"/>
    <property type="molecule type" value="Genomic_DNA"/>
</dbReference>
<dbReference type="InterPro" id="IPR022409">
    <property type="entry name" value="PKD/Chitinase_dom"/>
</dbReference>
<evidence type="ECO:0000313" key="2">
    <source>
        <dbReference type="EMBL" id="SFB30021.1"/>
    </source>
</evidence>
<dbReference type="InterPro" id="IPR000601">
    <property type="entry name" value="PKD_dom"/>
</dbReference>
<evidence type="ECO:0000259" key="1">
    <source>
        <dbReference type="PROSITE" id="PS50093"/>
    </source>
</evidence>
<dbReference type="InterPro" id="IPR013783">
    <property type="entry name" value="Ig-like_fold"/>
</dbReference>
<dbReference type="InterPro" id="IPR035986">
    <property type="entry name" value="PKD_dom_sf"/>
</dbReference>
<dbReference type="PROSITE" id="PS50093">
    <property type="entry name" value="PKD"/>
    <property type="match status" value="1"/>
</dbReference>
<dbReference type="STRING" id="237018.SAMN04489723_1073"/>
<dbReference type="GO" id="GO:0005975">
    <property type="term" value="P:carbohydrate metabolic process"/>
    <property type="evidence" value="ECO:0007669"/>
    <property type="project" value="UniProtKB-ARBA"/>
</dbReference>
<dbReference type="SMART" id="SM00089">
    <property type="entry name" value="PKD"/>
    <property type="match status" value="1"/>
</dbReference>
<keyword evidence="3" id="KW-1185">Reference proteome</keyword>
<gene>
    <name evidence="2" type="ORF">SAMN04489723_1073</name>
</gene>
<dbReference type="Pfam" id="PF18911">
    <property type="entry name" value="PKD_4"/>
    <property type="match status" value="1"/>
</dbReference>
<evidence type="ECO:0000313" key="3">
    <source>
        <dbReference type="Proteomes" id="UP000198790"/>
    </source>
</evidence>
<dbReference type="CDD" id="cd00146">
    <property type="entry name" value="PKD"/>
    <property type="match status" value="1"/>
</dbReference>
<proteinExistence type="predicted"/>
<organism evidence="2 3">
    <name type="scientific">Algoriphagus aquimarinus</name>
    <dbReference type="NCBI Taxonomy" id="237018"/>
    <lineage>
        <taxon>Bacteria</taxon>
        <taxon>Pseudomonadati</taxon>
        <taxon>Bacteroidota</taxon>
        <taxon>Cytophagia</taxon>
        <taxon>Cytophagales</taxon>
        <taxon>Cyclobacteriaceae</taxon>
        <taxon>Algoriphagus</taxon>
    </lineage>
</organism>
<dbReference type="OrthoDB" id="7794186at2"/>
<dbReference type="SUPFAM" id="SSF49299">
    <property type="entry name" value="PKD domain"/>
    <property type="match status" value="1"/>
</dbReference>
<dbReference type="Gene3D" id="2.60.120.200">
    <property type="match status" value="1"/>
</dbReference>
<reference evidence="2 3" key="1">
    <citation type="submission" date="2016-10" db="EMBL/GenBank/DDBJ databases">
        <authorList>
            <person name="de Groot N.N."/>
        </authorList>
    </citation>
    <scope>NUCLEOTIDE SEQUENCE [LARGE SCALE GENOMIC DNA]</scope>
    <source>
        <strain evidence="2 3">DSM 23399</strain>
    </source>
</reference>
<protein>
    <submittedName>
        <fullName evidence="2">Gliding motility-associated C-terminal domain-containing protein</fullName>
    </submittedName>
</protein>